<feature type="compositionally biased region" description="Low complexity" evidence="1">
    <location>
        <begin position="84"/>
        <end position="95"/>
    </location>
</feature>
<evidence type="ECO:0000313" key="3">
    <source>
        <dbReference type="EMBL" id="MBB3937463.1"/>
    </source>
</evidence>
<dbReference type="RefSeq" id="WP_090963842.1">
    <property type="nucleotide sequence ID" value="NZ_FOOA01000010.1"/>
</dbReference>
<keyword evidence="4" id="KW-1185">Reference proteome</keyword>
<feature type="region of interest" description="Disordered" evidence="1">
    <location>
        <begin position="15"/>
        <end position="95"/>
    </location>
</feature>
<reference evidence="3 4" key="1">
    <citation type="submission" date="2020-08" db="EMBL/GenBank/DDBJ databases">
        <title>Genomic Encyclopedia of Type Strains, Phase IV (KMG-IV): sequencing the most valuable type-strain genomes for metagenomic binning, comparative biology and taxonomic classification.</title>
        <authorList>
            <person name="Goeker M."/>
        </authorList>
    </citation>
    <scope>NUCLEOTIDE SEQUENCE [LARGE SCALE GENOMIC DNA]</scope>
    <source>
        <strain evidence="3 4">DSM 25024</strain>
    </source>
</reference>
<evidence type="ECO:0000256" key="1">
    <source>
        <dbReference type="SAM" id="MobiDB-lite"/>
    </source>
</evidence>
<evidence type="ECO:0000313" key="4">
    <source>
        <dbReference type="Proteomes" id="UP000531216"/>
    </source>
</evidence>
<dbReference type="EMBL" id="JACIDO010000009">
    <property type="protein sequence ID" value="MBB3937463.1"/>
    <property type="molecule type" value="Genomic_DNA"/>
</dbReference>
<protein>
    <recommendedName>
        <fullName evidence="2">DUF3597 domain-containing protein</fullName>
    </recommendedName>
</protein>
<evidence type="ECO:0000259" key="2">
    <source>
        <dbReference type="Pfam" id="PF12200"/>
    </source>
</evidence>
<sequence>MSFFDRIKSKIFGSAHAETPATEAAPQAGTGPAATPASTSLGGTAAPAGQATAPSPQITAPASGAPGTSEVVSPATAGTSSPVASTPGASSLPASAPAGAVDVAAILDGKAKGAGQTLNWRHSIVDLLKLLDLDSSLSARQELAEELGYTGDHNDSAAMNTWLHRQVMTKLAANGGTVPAELRD</sequence>
<comment type="caution">
    <text evidence="3">The sequence shown here is derived from an EMBL/GenBank/DDBJ whole genome shotgun (WGS) entry which is preliminary data.</text>
</comment>
<organism evidence="3 4">
    <name type="scientific">Aureimonas phyllosphaerae</name>
    <dbReference type="NCBI Taxonomy" id="1166078"/>
    <lineage>
        <taxon>Bacteria</taxon>
        <taxon>Pseudomonadati</taxon>
        <taxon>Pseudomonadota</taxon>
        <taxon>Alphaproteobacteria</taxon>
        <taxon>Hyphomicrobiales</taxon>
        <taxon>Aurantimonadaceae</taxon>
        <taxon>Aureimonas</taxon>
    </lineage>
</organism>
<dbReference type="Pfam" id="PF12200">
    <property type="entry name" value="DUF3597"/>
    <property type="match status" value="1"/>
</dbReference>
<accession>A0A7W6BT05</accession>
<feature type="compositionally biased region" description="Low complexity" evidence="1">
    <location>
        <begin position="15"/>
        <end position="57"/>
    </location>
</feature>
<feature type="domain" description="DUF3597" evidence="2">
    <location>
        <begin position="4"/>
        <end position="179"/>
    </location>
</feature>
<dbReference type="InterPro" id="IPR022016">
    <property type="entry name" value="DUF3597"/>
</dbReference>
<dbReference type="AlphaFoldDB" id="A0A7W6BT05"/>
<name>A0A7W6BT05_9HYPH</name>
<dbReference type="OrthoDB" id="9812045at2"/>
<dbReference type="SUPFAM" id="SSF158634">
    <property type="entry name" value="RPA2825-like"/>
    <property type="match status" value="1"/>
</dbReference>
<proteinExistence type="predicted"/>
<dbReference type="Proteomes" id="UP000531216">
    <property type="component" value="Unassembled WGS sequence"/>
</dbReference>
<gene>
    <name evidence="3" type="ORF">GGR05_003629</name>
</gene>